<organism evidence="2 3">
    <name type="scientific">Aminipila luticellarii</name>
    <dbReference type="NCBI Taxonomy" id="2507160"/>
    <lineage>
        <taxon>Bacteria</taxon>
        <taxon>Bacillati</taxon>
        <taxon>Bacillota</taxon>
        <taxon>Clostridia</taxon>
        <taxon>Peptostreptococcales</taxon>
        <taxon>Anaerovoracaceae</taxon>
        <taxon>Aminipila</taxon>
    </lineage>
</organism>
<dbReference type="PIRSF" id="PIRSF006639">
    <property type="entry name" value="UCP006639_pph"/>
    <property type="match status" value="1"/>
</dbReference>
<dbReference type="InterPro" id="IPR011379">
    <property type="entry name" value="MazG-related_GP37"/>
</dbReference>
<gene>
    <name evidence="2" type="ORF">EQM06_09675</name>
</gene>
<sequence>MELNKYQKSALRTADKLEDDELILNGVMGLNGEAGECIDIVKKALFQGHLLDDEKLLDELGDVLWYVAITAEGIGATLDEVAQHNIDKLNKRYPEGFDIQHSVNREF</sequence>
<dbReference type="KEGG" id="amij:EQM06_09675"/>
<feature type="domain" description="NTP pyrophosphohydrolase MazG-like" evidence="1">
    <location>
        <begin position="30"/>
        <end position="97"/>
    </location>
</feature>
<dbReference type="SUPFAM" id="SSF101386">
    <property type="entry name" value="all-alpha NTP pyrophosphatases"/>
    <property type="match status" value="1"/>
</dbReference>
<evidence type="ECO:0000259" key="1">
    <source>
        <dbReference type="Pfam" id="PF03819"/>
    </source>
</evidence>
<protein>
    <submittedName>
        <fullName evidence="2">Nucleotide pyrophosphohydrolase</fullName>
    </submittedName>
</protein>
<dbReference type="CDD" id="cd11541">
    <property type="entry name" value="NTP-PPase_u4"/>
    <property type="match status" value="1"/>
</dbReference>
<dbReference type="InterPro" id="IPR004518">
    <property type="entry name" value="MazG-like_dom"/>
</dbReference>
<proteinExistence type="predicted"/>
<dbReference type="RefSeq" id="WP_128746243.1">
    <property type="nucleotide sequence ID" value="NZ_CP035281.1"/>
</dbReference>
<dbReference type="Pfam" id="PF03819">
    <property type="entry name" value="MazG"/>
    <property type="match status" value="1"/>
</dbReference>
<keyword evidence="2" id="KW-0378">Hydrolase</keyword>
<dbReference type="Proteomes" id="UP000287601">
    <property type="component" value="Chromosome"/>
</dbReference>
<dbReference type="GO" id="GO:0016787">
    <property type="term" value="F:hydrolase activity"/>
    <property type="evidence" value="ECO:0007669"/>
    <property type="project" value="UniProtKB-KW"/>
</dbReference>
<dbReference type="EMBL" id="CP035281">
    <property type="protein sequence ID" value="QAT43463.1"/>
    <property type="molecule type" value="Genomic_DNA"/>
</dbReference>
<dbReference type="Gene3D" id="1.10.287.1080">
    <property type="entry name" value="MazG-like"/>
    <property type="match status" value="1"/>
</dbReference>
<reference evidence="2 3" key="1">
    <citation type="submission" date="2019-01" db="EMBL/GenBank/DDBJ databases">
        <title>Draft genomes of a novel of Aminipila strains.</title>
        <authorList>
            <person name="Ma S."/>
        </authorList>
    </citation>
    <scope>NUCLEOTIDE SEQUENCE [LARGE SCALE GENOMIC DNA]</scope>
    <source>
        <strain evidence="3">JN-39</strain>
    </source>
</reference>
<evidence type="ECO:0000313" key="3">
    <source>
        <dbReference type="Proteomes" id="UP000287601"/>
    </source>
</evidence>
<dbReference type="AlphaFoldDB" id="A0A410PWY9"/>
<accession>A0A410PWY9</accession>
<keyword evidence="3" id="KW-1185">Reference proteome</keyword>
<name>A0A410PWY9_9FIRM</name>
<dbReference type="OrthoDB" id="350573at2"/>
<evidence type="ECO:0000313" key="2">
    <source>
        <dbReference type="EMBL" id="QAT43463.1"/>
    </source>
</evidence>